<comment type="similarity">
    <text evidence="1">Belongs to the TFIIB family.</text>
</comment>
<dbReference type="PANTHER" id="PTHR11618">
    <property type="entry name" value="TRANSCRIPTION INITIATION FACTOR IIB-RELATED"/>
    <property type="match status" value="1"/>
</dbReference>
<dbReference type="SMART" id="SM00385">
    <property type="entry name" value="CYCLIN"/>
    <property type="match status" value="2"/>
</dbReference>
<dbReference type="SUPFAM" id="SSF47954">
    <property type="entry name" value="Cyclin-like"/>
    <property type="match status" value="2"/>
</dbReference>
<evidence type="ECO:0000256" key="7">
    <source>
        <dbReference type="PROSITE-ProRule" id="PRU00469"/>
    </source>
</evidence>
<dbReference type="PRINTS" id="PR00685">
    <property type="entry name" value="TIFACTORIIB"/>
</dbReference>
<keyword evidence="3" id="KW-0677">Repeat</keyword>
<evidence type="ECO:0000256" key="4">
    <source>
        <dbReference type="ARBA" id="ARBA00023015"/>
    </source>
</evidence>
<dbReference type="GO" id="GO:0097550">
    <property type="term" value="C:transcription preinitiation complex"/>
    <property type="evidence" value="ECO:0007669"/>
    <property type="project" value="TreeGrafter"/>
</dbReference>
<dbReference type="PROSITE" id="PS00782">
    <property type="entry name" value="TFIIB"/>
    <property type="match status" value="1"/>
</dbReference>
<evidence type="ECO:0000256" key="2">
    <source>
        <dbReference type="ARBA" id="ARBA00013932"/>
    </source>
</evidence>
<keyword evidence="10" id="KW-1185">Reference proteome</keyword>
<name>A0AAD5Y070_9FUNG</name>
<sequence>MPTAVMTNQDLNLYLICSDCRDEIPNIVEDFARGDLICGSCGLILGSRLIDTRPEWRTFSSDDKNSVNPNRVGNSNHLMGSDYLDSTAVIDDGKTISKILSRTQQMVSKGKNYHNLMESFQIIQQMADKINLPKAVSDSAKQLFKKVYFYLKLKVDDEKLLRGKPTNAVIATCLFIACRMHHAERSFKEISYLTLTPKRLIGSCFNIIKPILKTHPVEQDSIFLLTHIRRFGSLLSLDKQVIKTAEETCQLVTGKGLLTGKSPITIVGACIYYATSMSNDPKSAHEISGAVHCAENTLRNAYRIICLNKEDS</sequence>
<dbReference type="PROSITE" id="PS51134">
    <property type="entry name" value="ZF_TFIIB"/>
    <property type="match status" value="1"/>
</dbReference>
<evidence type="ECO:0000259" key="8">
    <source>
        <dbReference type="PROSITE" id="PS51134"/>
    </source>
</evidence>
<protein>
    <recommendedName>
        <fullName evidence="2">Transcription initiation factor IIB</fullName>
    </recommendedName>
    <alternativeName>
        <fullName evidence="6">General transcription factor TFIIB</fullName>
    </alternativeName>
</protein>
<keyword evidence="7" id="KW-0863">Zinc-finger</keyword>
<dbReference type="Proteomes" id="UP001210925">
    <property type="component" value="Unassembled WGS sequence"/>
</dbReference>
<dbReference type="Pfam" id="PF00382">
    <property type="entry name" value="TFIIB"/>
    <property type="match status" value="2"/>
</dbReference>
<dbReference type="InterPro" id="IPR023486">
    <property type="entry name" value="TFIIB_CS"/>
</dbReference>
<dbReference type="CDD" id="cd20551">
    <property type="entry name" value="CYCLIN_TFIIB_rpt1"/>
    <property type="match status" value="1"/>
</dbReference>
<dbReference type="EMBL" id="JADGKB010000211">
    <property type="protein sequence ID" value="KAJ3250970.1"/>
    <property type="molecule type" value="Genomic_DNA"/>
</dbReference>
<dbReference type="Pfam" id="PF08271">
    <property type="entry name" value="Zn_Ribbon_TF"/>
    <property type="match status" value="1"/>
</dbReference>
<dbReference type="GO" id="GO:0005634">
    <property type="term" value="C:nucleus"/>
    <property type="evidence" value="ECO:0007669"/>
    <property type="project" value="TreeGrafter"/>
</dbReference>
<keyword evidence="4" id="KW-0805">Transcription regulation</keyword>
<dbReference type="Gene3D" id="1.10.472.10">
    <property type="entry name" value="Cyclin-like"/>
    <property type="match status" value="2"/>
</dbReference>
<comment type="caution">
    <text evidence="9">The sequence shown here is derived from an EMBL/GenBank/DDBJ whole genome shotgun (WGS) entry which is preliminary data.</text>
</comment>
<evidence type="ECO:0000313" key="9">
    <source>
        <dbReference type="EMBL" id="KAJ3250970.1"/>
    </source>
</evidence>
<dbReference type="InterPro" id="IPR013763">
    <property type="entry name" value="Cyclin-like_dom"/>
</dbReference>
<keyword evidence="7" id="KW-0479">Metal-binding</keyword>
<reference evidence="9" key="1">
    <citation type="submission" date="2020-05" db="EMBL/GenBank/DDBJ databases">
        <title>Phylogenomic resolution of chytrid fungi.</title>
        <authorList>
            <person name="Stajich J.E."/>
            <person name="Amses K."/>
            <person name="Simmons R."/>
            <person name="Seto K."/>
            <person name="Myers J."/>
            <person name="Bonds A."/>
            <person name="Quandt C.A."/>
            <person name="Barry K."/>
            <person name="Liu P."/>
            <person name="Grigoriev I."/>
            <person name="Longcore J.E."/>
            <person name="James T.Y."/>
        </authorList>
    </citation>
    <scope>NUCLEOTIDE SEQUENCE</scope>
    <source>
        <strain evidence="9">PLAUS21</strain>
    </source>
</reference>
<evidence type="ECO:0000256" key="3">
    <source>
        <dbReference type="ARBA" id="ARBA00022737"/>
    </source>
</evidence>
<evidence type="ECO:0000256" key="6">
    <source>
        <dbReference type="ARBA" id="ARBA00031706"/>
    </source>
</evidence>
<dbReference type="AlphaFoldDB" id="A0AAD5Y070"/>
<accession>A0AAD5Y070</accession>
<gene>
    <name evidence="9" type="primary">SUA7_1</name>
    <name evidence="9" type="ORF">HK103_003035</name>
</gene>
<keyword evidence="5" id="KW-0804">Transcription</keyword>
<dbReference type="InterPro" id="IPR013150">
    <property type="entry name" value="TFIIB_cyclin"/>
</dbReference>
<dbReference type="SUPFAM" id="SSF57783">
    <property type="entry name" value="Zinc beta-ribbon"/>
    <property type="match status" value="1"/>
</dbReference>
<evidence type="ECO:0000256" key="1">
    <source>
        <dbReference type="ARBA" id="ARBA00010857"/>
    </source>
</evidence>
<dbReference type="Gene3D" id="2.20.25.10">
    <property type="match status" value="1"/>
</dbReference>
<organism evidence="9 10">
    <name type="scientific">Boothiomyces macroporosus</name>
    <dbReference type="NCBI Taxonomy" id="261099"/>
    <lineage>
        <taxon>Eukaryota</taxon>
        <taxon>Fungi</taxon>
        <taxon>Fungi incertae sedis</taxon>
        <taxon>Chytridiomycota</taxon>
        <taxon>Chytridiomycota incertae sedis</taxon>
        <taxon>Chytridiomycetes</taxon>
        <taxon>Rhizophydiales</taxon>
        <taxon>Terramycetaceae</taxon>
        <taxon>Boothiomyces</taxon>
    </lineage>
</organism>
<dbReference type="PANTHER" id="PTHR11618:SF13">
    <property type="entry name" value="TRANSCRIPTION INITIATION FACTOR IIB"/>
    <property type="match status" value="1"/>
</dbReference>
<feature type="domain" description="TFIIB-type" evidence="8">
    <location>
        <begin position="13"/>
        <end position="46"/>
    </location>
</feature>
<evidence type="ECO:0000313" key="10">
    <source>
        <dbReference type="Proteomes" id="UP001210925"/>
    </source>
</evidence>
<dbReference type="GO" id="GO:0006367">
    <property type="term" value="P:transcription initiation at RNA polymerase II promoter"/>
    <property type="evidence" value="ECO:0007669"/>
    <property type="project" value="TreeGrafter"/>
</dbReference>
<dbReference type="GO" id="GO:0016251">
    <property type="term" value="F:RNA polymerase II general transcription initiation factor activity"/>
    <property type="evidence" value="ECO:0007669"/>
    <property type="project" value="TreeGrafter"/>
</dbReference>
<evidence type="ECO:0000256" key="5">
    <source>
        <dbReference type="ARBA" id="ARBA00023163"/>
    </source>
</evidence>
<dbReference type="InterPro" id="IPR013137">
    <property type="entry name" value="Znf_TFIIB"/>
</dbReference>
<dbReference type="InterPro" id="IPR000812">
    <property type="entry name" value="TFIIB"/>
</dbReference>
<dbReference type="GO" id="GO:0008270">
    <property type="term" value="F:zinc ion binding"/>
    <property type="evidence" value="ECO:0007669"/>
    <property type="project" value="UniProtKB-KW"/>
</dbReference>
<proteinExistence type="inferred from homology"/>
<dbReference type="InterPro" id="IPR036915">
    <property type="entry name" value="Cyclin-like_sf"/>
</dbReference>
<dbReference type="GO" id="GO:0070897">
    <property type="term" value="P:transcription preinitiation complex assembly"/>
    <property type="evidence" value="ECO:0007669"/>
    <property type="project" value="InterPro"/>
</dbReference>
<keyword evidence="7" id="KW-0862">Zinc</keyword>
<dbReference type="GO" id="GO:0017025">
    <property type="term" value="F:TBP-class protein binding"/>
    <property type="evidence" value="ECO:0007669"/>
    <property type="project" value="InterPro"/>
</dbReference>